<feature type="domain" description="B30.2/SPRY" evidence="8">
    <location>
        <begin position="1995"/>
        <end position="2191"/>
    </location>
</feature>
<evidence type="ECO:0000313" key="10">
    <source>
        <dbReference type="EMBL" id="KAF6733564.1"/>
    </source>
</evidence>
<evidence type="ECO:0000256" key="6">
    <source>
        <dbReference type="PROSITE-ProRule" id="PRU00235"/>
    </source>
</evidence>
<feature type="repeat" description="RCC1" evidence="6">
    <location>
        <begin position="428"/>
        <end position="482"/>
    </location>
</feature>
<feature type="region of interest" description="Disordered" evidence="7">
    <location>
        <begin position="2252"/>
        <end position="2297"/>
    </location>
</feature>
<feature type="repeat" description="RCC1" evidence="6">
    <location>
        <begin position="4289"/>
        <end position="4340"/>
    </location>
</feature>
<dbReference type="Pfam" id="PF13540">
    <property type="entry name" value="RCC1_2"/>
    <property type="match status" value="1"/>
</dbReference>
<comment type="caution">
    <text evidence="10">The sequence shown here is derived from an EMBL/GenBank/DDBJ whole genome shotgun (WGS) entry which is preliminary data.</text>
</comment>
<dbReference type="FunFam" id="2.60.120.920:FF:000015">
    <property type="entry name" value="LOW QUALITY PROTEIN: probable E3 ubiquitin-protein ligase HERC1"/>
    <property type="match status" value="1"/>
</dbReference>
<dbReference type="SUPFAM" id="SSF49899">
    <property type="entry name" value="Concanavalin A-like lectins/glucanases"/>
    <property type="match status" value="1"/>
</dbReference>
<dbReference type="Pfam" id="PF00622">
    <property type="entry name" value="SPRY"/>
    <property type="match status" value="1"/>
</dbReference>
<dbReference type="Gene3D" id="3.30.2410.10">
    <property type="entry name" value="Hect, E3 ligase catalytic domain"/>
    <property type="match status" value="1"/>
</dbReference>
<feature type="region of interest" description="Disordered" evidence="7">
    <location>
        <begin position="1326"/>
        <end position="1373"/>
    </location>
</feature>
<dbReference type="SMART" id="SM00449">
    <property type="entry name" value="SPRY"/>
    <property type="match status" value="1"/>
</dbReference>
<dbReference type="InterPro" id="IPR000569">
    <property type="entry name" value="HECT_dom"/>
</dbReference>
<feature type="domain" description="HECT" evidence="9">
    <location>
        <begin position="4584"/>
        <end position="4868"/>
    </location>
</feature>
<evidence type="ECO:0000256" key="4">
    <source>
        <dbReference type="PROSITE-ProRule" id="PRU00104"/>
    </source>
</evidence>
<feature type="compositionally biased region" description="Polar residues" evidence="7">
    <location>
        <begin position="1497"/>
        <end position="1509"/>
    </location>
</feature>
<dbReference type="CDD" id="cd12881">
    <property type="entry name" value="SPRY_HERC1"/>
    <property type="match status" value="1"/>
</dbReference>
<dbReference type="Gene3D" id="3.30.2160.10">
    <property type="entry name" value="Hect, E3 ligase catalytic domain"/>
    <property type="match status" value="1"/>
</dbReference>
<dbReference type="InterPro" id="IPR035768">
    <property type="entry name" value="SPRY_HERC1"/>
</dbReference>
<dbReference type="InterPro" id="IPR058923">
    <property type="entry name" value="RCC1-like_dom"/>
</dbReference>
<dbReference type="SUPFAM" id="SSF50978">
    <property type="entry name" value="WD40 repeat-like"/>
    <property type="match status" value="1"/>
</dbReference>
<dbReference type="PROSITE" id="PS50012">
    <property type="entry name" value="RCC1_3"/>
    <property type="match status" value="13"/>
</dbReference>
<dbReference type="Pfam" id="PF00632">
    <property type="entry name" value="HECT"/>
    <property type="match status" value="1"/>
</dbReference>
<feature type="region of interest" description="Disordered" evidence="7">
    <location>
        <begin position="1396"/>
        <end position="1423"/>
    </location>
</feature>
<dbReference type="InterPro" id="IPR013320">
    <property type="entry name" value="ConA-like_dom_sf"/>
</dbReference>
<dbReference type="PANTHER" id="PTHR22872:SF6">
    <property type="entry name" value="E3 UBIQUITIN-PROTEIN LIGASE HERC1-RELATED"/>
    <property type="match status" value="1"/>
</dbReference>
<evidence type="ECO:0000256" key="7">
    <source>
        <dbReference type="SAM" id="MobiDB-lite"/>
    </source>
</evidence>
<feature type="compositionally biased region" description="Basic and acidic residues" evidence="7">
    <location>
        <begin position="2266"/>
        <end position="2289"/>
    </location>
</feature>
<proteinExistence type="predicted"/>
<evidence type="ECO:0000256" key="3">
    <source>
        <dbReference type="ARBA" id="ARBA00022786"/>
    </source>
</evidence>
<keyword evidence="3 4" id="KW-0833">Ubl conjugation pathway</keyword>
<dbReference type="InterPro" id="IPR043136">
    <property type="entry name" value="B30.2/SPRY_sf"/>
</dbReference>
<accession>A0A834CRE4</accession>
<keyword evidence="2" id="KW-0677">Repeat</keyword>
<organism evidence="10 11">
    <name type="scientific">Oryzias melastigma</name>
    <name type="common">Marine medaka</name>
    <dbReference type="NCBI Taxonomy" id="30732"/>
    <lineage>
        <taxon>Eukaryota</taxon>
        <taxon>Metazoa</taxon>
        <taxon>Chordata</taxon>
        <taxon>Craniata</taxon>
        <taxon>Vertebrata</taxon>
        <taxon>Euteleostomi</taxon>
        <taxon>Actinopterygii</taxon>
        <taxon>Neopterygii</taxon>
        <taxon>Teleostei</taxon>
        <taxon>Neoteleostei</taxon>
        <taxon>Acanthomorphata</taxon>
        <taxon>Ovalentaria</taxon>
        <taxon>Atherinomorphae</taxon>
        <taxon>Beloniformes</taxon>
        <taxon>Adrianichthyidae</taxon>
        <taxon>Oryziinae</taxon>
        <taxon>Oryzias</taxon>
    </lineage>
</organism>
<feature type="repeat" description="WD" evidence="5">
    <location>
        <begin position="3694"/>
        <end position="3725"/>
    </location>
</feature>
<feature type="region of interest" description="Disordered" evidence="7">
    <location>
        <begin position="125"/>
        <end position="150"/>
    </location>
</feature>
<feature type="repeat" description="RCC1" evidence="6">
    <location>
        <begin position="4129"/>
        <end position="4183"/>
    </location>
</feature>
<dbReference type="CDD" id="cd14401">
    <property type="entry name" value="UBA_HERC1"/>
    <property type="match status" value="1"/>
</dbReference>
<dbReference type="Gene3D" id="2.130.10.10">
    <property type="entry name" value="YVTN repeat-like/Quinoprotein amine dehydrogenase"/>
    <property type="match status" value="1"/>
</dbReference>
<comment type="caution">
    <text evidence="4">Lacks conserved residue(s) required for the propagation of feature annotation.</text>
</comment>
<dbReference type="Pfam" id="PF00400">
    <property type="entry name" value="WD40"/>
    <property type="match status" value="3"/>
</dbReference>
<dbReference type="InterPro" id="IPR003877">
    <property type="entry name" value="SPRY_dom"/>
</dbReference>
<dbReference type="GO" id="GO:0004842">
    <property type="term" value="F:ubiquitin-protein transferase activity"/>
    <property type="evidence" value="ECO:0007669"/>
    <property type="project" value="InterPro"/>
</dbReference>
<feature type="repeat" description="RCC1" evidence="6">
    <location>
        <begin position="627"/>
        <end position="677"/>
    </location>
</feature>
<feature type="repeat" description="RCC1" evidence="6">
    <location>
        <begin position="4393"/>
        <end position="4444"/>
    </location>
</feature>
<dbReference type="Gene3D" id="3.90.1750.10">
    <property type="entry name" value="Hect, E3 ligase catalytic domains"/>
    <property type="match status" value="1"/>
</dbReference>
<evidence type="ECO:0000259" key="8">
    <source>
        <dbReference type="PROSITE" id="PS50188"/>
    </source>
</evidence>
<evidence type="ECO:0000256" key="1">
    <source>
        <dbReference type="ARBA" id="ARBA00022679"/>
    </source>
</evidence>
<dbReference type="SMART" id="SM00320">
    <property type="entry name" value="WD40"/>
    <property type="match status" value="6"/>
</dbReference>
<feature type="compositionally biased region" description="Basic and acidic residues" evidence="7">
    <location>
        <begin position="1352"/>
        <end position="1363"/>
    </location>
</feature>
<evidence type="ECO:0000313" key="11">
    <source>
        <dbReference type="Proteomes" id="UP000646548"/>
    </source>
</evidence>
<dbReference type="PROSITE" id="PS00626">
    <property type="entry name" value="RCC1_2"/>
    <property type="match status" value="4"/>
</dbReference>
<dbReference type="InterPro" id="IPR015943">
    <property type="entry name" value="WD40/YVTN_repeat-like_dom_sf"/>
</dbReference>
<dbReference type="SUPFAM" id="SSF50985">
    <property type="entry name" value="RCC1/BLIP-II"/>
    <property type="match status" value="2"/>
</dbReference>
<feature type="compositionally biased region" description="Low complexity" evidence="7">
    <location>
        <begin position="2752"/>
        <end position="2763"/>
    </location>
</feature>
<feature type="region of interest" description="Disordered" evidence="7">
    <location>
        <begin position="2961"/>
        <end position="2984"/>
    </location>
</feature>
<feature type="compositionally biased region" description="Polar residues" evidence="7">
    <location>
        <begin position="2770"/>
        <end position="2787"/>
    </location>
</feature>
<gene>
    <name evidence="10" type="ORF">FQA47_017558</name>
</gene>
<evidence type="ECO:0000256" key="2">
    <source>
        <dbReference type="ARBA" id="ARBA00022737"/>
    </source>
</evidence>
<dbReference type="InterPro" id="IPR000408">
    <property type="entry name" value="Reg_chr_condens"/>
</dbReference>
<dbReference type="InterPro" id="IPR035983">
    <property type="entry name" value="Hect_E3_ubiquitin_ligase"/>
</dbReference>
<evidence type="ECO:0000256" key="5">
    <source>
        <dbReference type="PROSITE-ProRule" id="PRU00221"/>
    </source>
</evidence>
<feature type="compositionally biased region" description="Acidic residues" evidence="7">
    <location>
        <begin position="2906"/>
        <end position="2919"/>
    </location>
</feature>
<feature type="repeat" description="RCC1" evidence="6">
    <location>
        <begin position="575"/>
        <end position="626"/>
    </location>
</feature>
<evidence type="ECO:0000259" key="9">
    <source>
        <dbReference type="PROSITE" id="PS50237"/>
    </source>
</evidence>
<reference evidence="10" key="1">
    <citation type="journal article" name="BMC Genomics">
        <title>Long-read sequencing and de novo genome assembly of marine medaka (Oryzias melastigma).</title>
        <authorList>
            <person name="Liang P."/>
            <person name="Saqib H.S.A."/>
            <person name="Ni X."/>
            <person name="Shen Y."/>
        </authorList>
    </citation>
    <scope>NUCLEOTIDE SEQUENCE</scope>
    <source>
        <strain evidence="10">Bigg-433</strain>
    </source>
</reference>
<feature type="compositionally biased region" description="Basic and acidic residues" evidence="7">
    <location>
        <begin position="2434"/>
        <end position="2447"/>
    </location>
</feature>
<feature type="region of interest" description="Disordered" evidence="7">
    <location>
        <begin position="2852"/>
        <end position="2939"/>
    </location>
</feature>
<name>A0A834CRE4_ORYME</name>
<feature type="repeat" description="RCC1" evidence="6">
    <location>
        <begin position="378"/>
        <end position="427"/>
    </location>
</feature>
<feature type="compositionally biased region" description="Basic residues" evidence="7">
    <location>
        <begin position="2420"/>
        <end position="2430"/>
    </location>
</feature>
<feature type="compositionally biased region" description="Polar residues" evidence="7">
    <location>
        <begin position="130"/>
        <end position="139"/>
    </location>
</feature>
<feature type="repeat" description="RCC1" evidence="6">
    <location>
        <begin position="524"/>
        <end position="573"/>
    </location>
</feature>
<dbReference type="EMBL" id="WKFB01000156">
    <property type="protein sequence ID" value="KAF6733564.1"/>
    <property type="molecule type" value="Genomic_DNA"/>
</dbReference>
<feature type="compositionally biased region" description="Basic and acidic residues" evidence="7">
    <location>
        <begin position="141"/>
        <end position="150"/>
    </location>
</feature>
<feature type="compositionally biased region" description="Low complexity" evidence="7">
    <location>
        <begin position="2788"/>
        <end position="2799"/>
    </location>
</feature>
<feature type="repeat" description="RCC1" evidence="6">
    <location>
        <begin position="4236"/>
        <end position="4287"/>
    </location>
</feature>
<feature type="compositionally biased region" description="Low complexity" evidence="7">
    <location>
        <begin position="2686"/>
        <end position="2720"/>
    </location>
</feature>
<feature type="region of interest" description="Disordered" evidence="7">
    <location>
        <begin position="2656"/>
        <end position="2726"/>
    </location>
</feature>
<dbReference type="SMART" id="SM00119">
    <property type="entry name" value="HECTc"/>
    <property type="match status" value="1"/>
</dbReference>
<feature type="region of interest" description="Disordered" evidence="7">
    <location>
        <begin position="2419"/>
        <end position="2460"/>
    </location>
</feature>
<feature type="compositionally biased region" description="Polar residues" evidence="7">
    <location>
        <begin position="2921"/>
        <end position="2930"/>
    </location>
</feature>
<feature type="repeat" description="WD" evidence="5">
    <location>
        <begin position="3824"/>
        <end position="3865"/>
    </location>
</feature>
<dbReference type="SUPFAM" id="SSF56204">
    <property type="entry name" value="Hect, E3 ligase catalytic domain"/>
    <property type="match status" value="1"/>
</dbReference>
<dbReference type="PRINTS" id="PR00633">
    <property type="entry name" value="RCCNDNSATION"/>
</dbReference>
<keyword evidence="1" id="KW-0808">Transferase</keyword>
<protein>
    <submittedName>
        <fullName evidence="10">Putative E3 ubiquitin-protein ligase HERC1</fullName>
    </submittedName>
</protein>
<feature type="region of interest" description="Disordered" evidence="7">
    <location>
        <begin position="2509"/>
        <end position="2530"/>
    </location>
</feature>
<dbReference type="PROSITE" id="PS50082">
    <property type="entry name" value="WD_REPEATS_2"/>
    <property type="match status" value="3"/>
</dbReference>
<keyword evidence="5" id="KW-0853">WD repeat</keyword>
<feature type="compositionally biased region" description="Basic and acidic residues" evidence="7">
    <location>
        <begin position="1334"/>
        <end position="1344"/>
    </location>
</feature>
<dbReference type="PANTHER" id="PTHR22872">
    <property type="entry name" value="BTK-BINDING PROTEIN-RELATED"/>
    <property type="match status" value="1"/>
</dbReference>
<feature type="repeat" description="WD" evidence="5">
    <location>
        <begin position="3493"/>
        <end position="3534"/>
    </location>
</feature>
<feature type="compositionally biased region" description="Basic and acidic residues" evidence="7">
    <location>
        <begin position="2852"/>
        <end position="2864"/>
    </location>
</feature>
<dbReference type="InterPro" id="IPR001680">
    <property type="entry name" value="WD40_rpt"/>
</dbReference>
<dbReference type="PROSITE" id="PS50294">
    <property type="entry name" value="WD_REPEATS_REGION"/>
    <property type="match status" value="3"/>
</dbReference>
<dbReference type="InterPro" id="IPR001870">
    <property type="entry name" value="B30.2/SPRY"/>
</dbReference>
<dbReference type="InterPro" id="IPR036322">
    <property type="entry name" value="WD40_repeat_dom_sf"/>
</dbReference>
<dbReference type="PROSITE" id="PS50188">
    <property type="entry name" value="B302_SPRY"/>
    <property type="match status" value="1"/>
</dbReference>
<sequence>MALTIPPVKLKWMEHLNSSWITEDSESIATREGVSVLYSKLLANKEAVLLPQQMLCLKGPQLPDFERDCLSNDEQEHYLDALLSSQLALAKMVCSDSPFAAALRKRVLVLQRIFYAISNKYHDKGKVKQQQHSPENSLDSADLHSVSERPRSTTDALIEMGVRTGLSLLFALLRQSWMMPPPGPSGGPGSTINLCNDVIHTAIDVVSSLPPLSLANESKIPPMGLDCLAQVTTFLKGVTSPNSGADILARQLASELLLALASQRGSLRYLLEWIEMALAASAMVSSMEQNKTLQSQEGLISYDCFMNILMQMRRSLGSSTDRSQWREPTRTSDGLCSLYEAALCLFEEVCRMASDYSRTCVSPDNIQTGEAPVVSETCEVYVWGSNSSHQLVEGTQEKILQPKLAASFADAQTIEAGQYCTFVISSDGSVRACGKGSYGRLGLGDSNNQSTLKKLSFEPHRAIKKVSSSKGSDGHTLAFTTEGEVFSWGDGDYGKLGHWKQLDAKVVVCVSAGYRHSAAVSEDGELYTWGEGDFGRLGHGDSNSRNIPTLVKDISNVGEVSCGSSHTIALSKDGRTVWSFGGGDNGKLGHGDTNRVYKPKVVEALQGMFIRKVCAGSQSSLALTSTGQVYAWGCGACLGCGSSEATALRPKLIEELATTRVVDISIGDSHCLALSHDNEVYAWGNNSMGQCGQGNSTGPITKPKKVVGLDGVASQQISAGTSHSLAWTALPRDRQVVAWHRPYCVDLEESTFCHLRSFLERYCEGINSEVPPLPFPSSREHHNFLKLCLQLLSNHLALALAGGVATSILGRQAWPLRNLLFRLMDSSVPDEIQEAVIETLSVGATMLLPPLRERMELLHTLLPQGPDRWESLSKGQRMQLDIILTSLQDHTHVASLLGYSSPADGPEILPSGLSFSPSPDPAYCSPRGGHPDTHLAEILMKTLLRNLGFYTDQALGELEKNSDKLQQGTSPSDSSQPAHLHQLLCSLQKQLLAYCHINAVTENSSSVALLHKHLQLLLPHATDIFSRSAVLIKESSGNGSIREKLQDVIYVSAAGSMLCQIINALLLLPVSVARPLLSHLLDILPPLDRLNRLLPAAVPLEDQELQWPLHGMSDFAEPASGTSLPQPSLAWVWLVDLERTVALLVGHCLGGMLQGSPTSQEEQDTAYWLKTPLFSNGLEMDIPQLDSCISLLLEVALSENEEQKPFDCTLRPDLSVLVDLALGSSKEPASSLWVNMQDYAISKDWDNASLSNESLLDTVSRFALAALLKHTGLLGQACSEGRYQPSKCLTEVYRSVYKVRNHLLACKSMNFFQTRSSSHERRISDIQDSLDLDPQEHSFTRTIDEEAELEERDDREREEGHPEQDDEDEDREHEVMTAGKIFQCFLSAREVARSRDREWTSSNTGLSSGSASRSGGGGGLEDDAMLAQEGRRSSMGLREGQDLFTAACNSVIHRCALLVLGVSPVLGELTKQNQEEGQTQSAAGTQECLGFMTRSESLSAETRSVQNSPGYRLTKSRSESDLSQPESDEEGYNLSGRRNIDLDLTFSQKKKGLLHSSPDSLAESWYRAKLSCQRGYCSVRSYEDSDLDLSRSLGIHAIIDNLVSYIICDVGLAPAFKDPDENMSTSPQATILTMEQQQSRAELRLEALHQIVVLISGMEEKGSQLGNASRSSGSFQSSSLLTSVRLQFLAGCFGLGTISTGGLKRESVQLHHYQDGIKSAKRSLQIDIQTAVHKIYQQLSVTLEKALQANKHHIEAQQRLLLVTVFALSVRYQPVDVSLAISSGLLNVLSQLCGTETMLGQPLQLLQKPGVSQLGTALKVASTRLLQILAISTGTYADKLCPKVVQSLLDLLCSQLKNLLSQAGVNLSSLGKKPEDVKYENSSNLEKKDFRALVHKQHTAELHLGDFLVFLRRVVSSKAIQSKMASPKWTEVLLNIAAQKCSSGVPLVGNLRTRLLALHVLEAVLPACEASMEDDQISQVVEQLFSLLSDCMWEAPVAQVKHAVQVKERVQELRLQGEGEEEDENLPIQEVSFDPEKAQCCVVENGQGLTHGSGGKGYGLSSTGISSGCYQWKFYIVKENRGNEGTCVGVSRWPVHDFNHRTTSDMWLYRAYSGNLYHNGEQTLTLSGFTQGDFITCILDMEARTISFGKNGEEPKLAFEDVDATELFPCVMFYSSNPGEKVKIYDMQMRGTPRDLLPGDPICSPIATVLTEATTQLIRILHRTDLWTHHINKTMIERLHTIKHCFKESVGTSSGSQRLKKSRSVQSREEQESQKDCQEMQTRMEEEKGRHGRQHGLGELSEQSLRTLCSEVWPVLAVIGGTDAGLRVGGRCVHKQTGRHATLLGVVKEGSTSAKVQWDEAEITISFPTFWSPSDTPLYNLDPCEPLPFDVGRFRGLTASLLMDLTYLTSIHEETGVKLSARRHEKKHRNVASTDHDPTSAEDKAESEQTELAAASSAATSAASSSDLRVSHSLDEVKVHAASNSKSESEISSVAGGASESLFLSAPHNTAGEGVRKKGHEHGPRSSHDLSSITAQSEMNAVQLSYLYLGAMKTLSALLSCSKYAELLLIPKVIPETVASSHNADLNMSSSGGAASPPMWQEEVEMRAALQFLMRHMVKRAVMRSPIKRALGLADLERAQAMIYKLVVNGLLEEPSAGKAKPGVRNEPEGEGEDLDGEQMAQTPITTSPSASSTTSFMSSSLEDTTTATTPVTDTETVPASESPGVMPLSLLRQMFSSYPTTTLVPARRAQTPPVSSLPTSPSDEVGRRQSLTSPDSQPTRVQNRAGTSLSDPSSRLSTSPPPAAIAVPLLEMGFSLRQITKALEATGARGEADAQNITVLAMWMIEHPCSEDERDEPHGRDGAGHSQSSGSFCGRGGRGSGGGKAAERNSYLASPGDGTNTGASEMEEGFSESPEAMEQDSASASSTTPLRGRSGTRKHRFDLAARTLLARAAGLYRSVQAHHSQSRRDTLSQQQHEQGTLYDFNLDEELEMDLDEETMEAMFGQDLASDTDILGMWIPEHVCEAEDRDEVVVCELCEAIVANFNQHMKKSHPGCGRSANRQGYRSNGSYVDGWFGGECGSGNPYYLLCGACRDKYLSIKSKVKVPVVERYKGQAPDLLGKQESVYEEDWDMLDVDEDEKLTGEEEFEFLAGPLGLSERKIVPEPVQFPDSDPLGASVAMVTATNSMEETLLQIGCQTLVDKSSSGRVTLGEQAAAVKNPHDRIIALRRVTAAAQVLLARTMVMRALSLLSVSGSSCSLAAGLDSLGLTDIRTLVRLMCLAAAGRAGFSTSPAADLNPERPRGASKASKPISCLAYLSTAVGCLASNSPNAAKLLVQLCTQNLISAATGMNLTTVDDPTQRKFLPSFLRGVAEENKLITSPNFVVTQALVALLADKGARLRPGPDKADVDKRGLIAHLYAHPSHNTSAVGPLELANALAACCLSSRLSSQHRQWAAQQLVRTLAAHDRDNQSRPQTFADMAGDLRKSSFIKLEAHQSRVITCGWCTKKGLLATSGNDGTVRVWSVTKSQYTLQQTCVFRKDDDSSEDGLSGLGSPSDPCLSPLAWSVTGKYLASAVEKVVNIWQVNGGKGLLDVQPHWVSALAWPEKEAESLWCGEPKDMLLVGRMDGSVGLIEVLDSSSMHRTELEHCCRKDVAVMHIAWHSEDKPFAVGFADGKLLIGSKEPFEKGAIIVIDAHRESITSLKWNPTGQILLSCAKEETVKLWAGPCSGPRLGWVCLQSLRQPSLVNGAAWCSLQGHSPKVLNMLAICCQNGLVSVWTVPQEVSNFSESCSSASDGWWDSESKAKFMSSRWSDVGASCVFLLKGHITPVKTLAFSPDGLALASGGVGGLMNIWSLRDGSVLQTVVAGSGAIQNMVWIPDVGVAVCSNRSKDVLVVNCSKEFLANNHVLATCRTALKKQGVVGLNMAPCMKAFLERLPVMLQEQYVYEKPHVVSGEQLVHSPYMQCLASLAVGLQLDQLLCRPPVPPHLLECPPESGSGVWSTSEWAWLDCFSTTVKVAEALARGATFPESFSVPDLEPVPKDEMSLLMDNSKWAPGIDEQIMSWATSRPEDWHLGGKCDAFLWGAGRHGQLAEVGRNILVPTTAPSFSQAQQVVCGQNCTFVIQPNGSVLACGEGSYGRLGQGNSDDLHILTIISALQGFVVTQLVTSCGSDGHSMALTESGEVFSWGDGDYGKLGHGNSDRQRRPRQIEALQGEEVVQMSCGFKHSAVVTADGKLYTFGNGDYGRLGLGNTSNKKLPEKVTALEGYQVGQVACGLNHTLVVSADGMMVWAFGDGDYGKLGLGNSTAKSSPQKVDVLCGIGIMKTACGTQFSVALTKDGKVFTFGQDRLIGLPEGRARNHNRPQQVPALSGVHIQDVAVGAEHTLALSSTGDVYAWGSNSEGQLGLGHTNHIREPTLVTALQGKNIHQISAGRCHSAAWTAPCAPPRAPGSSVPLQLGLPEAVPPQYSALKEVSMEVLRGRLRLLYHFSDLMYSSWRLLNLSPNNQSCTSHYNAGTWGIVQGQLRHLLAPRVYTLPMVRSIGKTMVQGKNYGPQITVKRISTRGRKCKPIFVQIARQVVKLNASDLRLPSRAWKVKLVGEGADDAGGVFDDTITEMCQELESGVVDLLIPSPNATAEVGYNRDRFLFNPSACLDDHMLQFKFLGILMGVAIRTKKPLDLHLAPLVWKQLCCIPLQLEDLEEVDLLYVQTLKSILHIEDSGITEDNFHEMIPLDSFVGQSADGKMVPIIPGGSSIPLTFSNRKEYVERAIGYRLHEIDQQVAAVREGMSWIVPVPLLSLLTARHLEQMVCGMPEICCDVLKKVVRYREVDEQHALVHWFWQTLEEFSNEERVLFMRFVSGRSRLPANTADISQRFQIMKVDRSFLAWGEDIKPSNRRPTAPGGQLHQEAYCTRRPAAPEGQLHQEASCTRRPTAHEGLLHQEAYCTRRPDAPGGQLHQEACCTRRPTAHLGLLHQEAYCTWRPAAPGGLQHQGASCTRRPAGPGGPLHHEACCTRRPTAHGGLLHKDAYCTRRPTAPGGLLHQEACCTRRPSAHGGLLHQEALCTWRPAAPGGLLHQEARCTWRPAAPGRLLHQEASCTRRPAAQGRLLHQEASCTRRPTAPGGLLQQKACCTRRPAAPEGLLHQEACCTRRPTAPGGLLQQKACCTRRPAAPEGLLHQEACCTRRPTAHVGLLHQEACCTRRPTAHVGLLHQEASCTRRPTAPGGLLHQEEYCVIGGELHLLHKDAYCIGVLLRGGAYYARRRPGAGGVLKYL</sequence>
<feature type="repeat" description="RCC1" evidence="6">
    <location>
        <begin position="4341"/>
        <end position="4392"/>
    </location>
</feature>
<dbReference type="Gene3D" id="2.60.120.920">
    <property type="match status" value="1"/>
</dbReference>
<dbReference type="InterPro" id="IPR051625">
    <property type="entry name" value="Signaling_Regulatory_Domain"/>
</dbReference>
<dbReference type="CDD" id="cd00078">
    <property type="entry name" value="HECTc"/>
    <property type="match status" value="1"/>
</dbReference>
<dbReference type="PROSITE" id="PS50237">
    <property type="entry name" value="HECT"/>
    <property type="match status" value="1"/>
</dbReference>
<feature type="repeat" description="RCC1" evidence="6">
    <location>
        <begin position="483"/>
        <end position="523"/>
    </location>
</feature>
<feature type="region of interest" description="Disordered" evidence="7">
    <location>
        <begin position="2744"/>
        <end position="2803"/>
    </location>
</feature>
<dbReference type="FunFam" id="2.130.10.30:FF:000001">
    <property type="entry name" value="LOW QUALITY PROTEIN: probable E3 ubiquitin-protein ligase HERC1"/>
    <property type="match status" value="2"/>
</dbReference>
<feature type="repeat" description="RCC1" evidence="6">
    <location>
        <begin position="678"/>
        <end position="730"/>
    </location>
</feature>
<feature type="region of interest" description="Disordered" evidence="7">
    <location>
        <begin position="1497"/>
        <end position="1534"/>
    </location>
</feature>
<feature type="repeat" description="RCC1" evidence="6">
    <location>
        <begin position="4184"/>
        <end position="4235"/>
    </location>
</feature>
<dbReference type="Proteomes" id="UP000646548">
    <property type="component" value="Unassembled WGS sequence"/>
</dbReference>
<dbReference type="Gene3D" id="2.130.10.30">
    <property type="entry name" value="Regulator of chromosome condensation 1/beta-lactamase-inhibitor protein II"/>
    <property type="match status" value="2"/>
</dbReference>
<feature type="compositionally biased region" description="Low complexity" evidence="7">
    <location>
        <begin position="1401"/>
        <end position="1413"/>
    </location>
</feature>
<feature type="compositionally biased region" description="Gly residues" evidence="7">
    <location>
        <begin position="2874"/>
        <end position="2885"/>
    </location>
</feature>
<dbReference type="Pfam" id="PF25390">
    <property type="entry name" value="WD40_RLD"/>
    <property type="match status" value="2"/>
</dbReference>
<dbReference type="InterPro" id="IPR009091">
    <property type="entry name" value="RCC1/BLIP-II"/>
</dbReference>